<feature type="transmembrane region" description="Helical" evidence="1">
    <location>
        <begin position="12"/>
        <end position="30"/>
    </location>
</feature>
<organism evidence="2 3">
    <name type="scientific">Candidatus Falkowbacteria bacterium RIFOXYD2_FULL_34_120</name>
    <dbReference type="NCBI Taxonomy" id="1798007"/>
    <lineage>
        <taxon>Bacteria</taxon>
        <taxon>Candidatus Falkowiibacteriota</taxon>
    </lineage>
</organism>
<evidence type="ECO:0000313" key="3">
    <source>
        <dbReference type="Proteomes" id="UP000177579"/>
    </source>
</evidence>
<feature type="transmembrane region" description="Helical" evidence="1">
    <location>
        <begin position="143"/>
        <end position="160"/>
    </location>
</feature>
<feature type="transmembrane region" description="Helical" evidence="1">
    <location>
        <begin position="364"/>
        <end position="385"/>
    </location>
</feature>
<gene>
    <name evidence="2" type="ORF">A2531_07170</name>
</gene>
<keyword evidence="1" id="KW-1133">Transmembrane helix</keyword>
<comment type="caution">
    <text evidence="2">The sequence shown here is derived from an EMBL/GenBank/DDBJ whole genome shotgun (WGS) entry which is preliminary data.</text>
</comment>
<proteinExistence type="predicted"/>
<evidence type="ECO:0008006" key="4">
    <source>
        <dbReference type="Google" id="ProtNLM"/>
    </source>
</evidence>
<feature type="transmembrane region" description="Helical" evidence="1">
    <location>
        <begin position="119"/>
        <end position="137"/>
    </location>
</feature>
<keyword evidence="1" id="KW-0812">Transmembrane</keyword>
<feature type="transmembrane region" description="Helical" evidence="1">
    <location>
        <begin position="226"/>
        <end position="247"/>
    </location>
</feature>
<keyword evidence="1" id="KW-0472">Membrane</keyword>
<dbReference type="Proteomes" id="UP000177579">
    <property type="component" value="Unassembled WGS sequence"/>
</dbReference>
<feature type="transmembrane region" description="Helical" evidence="1">
    <location>
        <begin position="332"/>
        <end position="352"/>
    </location>
</feature>
<dbReference type="AlphaFoldDB" id="A0A1F5TQW5"/>
<feature type="transmembrane region" description="Helical" evidence="1">
    <location>
        <begin position="83"/>
        <end position="107"/>
    </location>
</feature>
<evidence type="ECO:0000256" key="1">
    <source>
        <dbReference type="SAM" id="Phobius"/>
    </source>
</evidence>
<name>A0A1F5TQW5_9BACT</name>
<feature type="transmembrane region" description="Helical" evidence="1">
    <location>
        <begin position="281"/>
        <end position="299"/>
    </location>
</feature>
<feature type="transmembrane region" description="Helical" evidence="1">
    <location>
        <begin position="167"/>
        <end position="197"/>
    </location>
</feature>
<feature type="transmembrane region" description="Helical" evidence="1">
    <location>
        <begin position="306"/>
        <end position="326"/>
    </location>
</feature>
<reference evidence="2 3" key="1">
    <citation type="journal article" date="2016" name="Nat. Commun.">
        <title>Thousands of microbial genomes shed light on interconnected biogeochemical processes in an aquifer system.</title>
        <authorList>
            <person name="Anantharaman K."/>
            <person name="Brown C.T."/>
            <person name="Hug L.A."/>
            <person name="Sharon I."/>
            <person name="Castelle C.J."/>
            <person name="Probst A.J."/>
            <person name="Thomas B.C."/>
            <person name="Singh A."/>
            <person name="Wilkins M.J."/>
            <person name="Karaoz U."/>
            <person name="Brodie E.L."/>
            <person name="Williams K.H."/>
            <person name="Hubbard S.S."/>
            <person name="Banfield J.F."/>
        </authorList>
    </citation>
    <scope>NUCLEOTIDE SEQUENCE [LARGE SCALE GENOMIC DNA]</scope>
</reference>
<accession>A0A1F5TQW5</accession>
<sequence>MKKKQLLKFIWMFFYLFIFSMLLWNSFGYLDNDLGWHLKVGEEFVTKHEIPYNEHFNYTLEGEKWIDHEWLIDVFSFIVFKNFGYITLSIFFALLIVLVLALQKHYLQKYFLKNVTGEYFLMFFQFLGIKASLPHLGVRMQEITILCLFLLFFILHKFVLNKNYKILLWLIPLFCFWANVHGGFLIGLALLGFFAMIKFLENLIEKYNVISKIKMEFKNKLDLKSIYIFSFFALFSFLATFINPYGWRLYEFLFGYKNSYYLTHIVEWIPFYFLPVKYYQLLYSAIVLSLVIVFLYLSLKKIEKKYFLKLDLWQLALAVLFVFLALKSRRHFPLLFIASMPFIIIFYIEHIAAHYQNNKKPTQLILFSKIFLVLVLVLASFKMVVNTQFNNNPFNSAFYCSNSFPCEAVKFIKENPELMQKKLFNEYDWGGFLIWTMPEMKLFIDGRLPQFSFNEHTFLEEYHEFFEEDKTSFKLEQYGIDLALIKERQPIKLNWIEKHFFLLNEEDINSKVDYLKKYLDESSLWTIIYSDNFSHLYEKQNN</sequence>
<dbReference type="EMBL" id="MFGO01000010">
    <property type="protein sequence ID" value="OGF41360.1"/>
    <property type="molecule type" value="Genomic_DNA"/>
</dbReference>
<protein>
    <recommendedName>
        <fullName evidence="4">Glycosyltransferase RgtA/B/C/D-like domain-containing protein</fullName>
    </recommendedName>
</protein>
<evidence type="ECO:0000313" key="2">
    <source>
        <dbReference type="EMBL" id="OGF41360.1"/>
    </source>
</evidence>